<evidence type="ECO:0000313" key="1">
    <source>
        <dbReference type="EMBL" id="KAI8425765.1"/>
    </source>
</evidence>
<keyword evidence="2" id="KW-1185">Reference proteome</keyword>
<dbReference type="EMBL" id="CM046119">
    <property type="protein sequence ID" value="KAI8425765.1"/>
    <property type="molecule type" value="Genomic_DNA"/>
</dbReference>
<comment type="caution">
    <text evidence="1">The sequence shown here is derived from an EMBL/GenBank/DDBJ whole genome shotgun (WGS) entry which is preliminary data.</text>
</comment>
<proteinExistence type="predicted"/>
<organism evidence="1 2">
    <name type="scientific">Choristoneura fumiferana</name>
    <name type="common">Spruce budworm moth</name>
    <name type="synonym">Archips fumiferana</name>
    <dbReference type="NCBI Taxonomy" id="7141"/>
    <lineage>
        <taxon>Eukaryota</taxon>
        <taxon>Metazoa</taxon>
        <taxon>Ecdysozoa</taxon>
        <taxon>Arthropoda</taxon>
        <taxon>Hexapoda</taxon>
        <taxon>Insecta</taxon>
        <taxon>Pterygota</taxon>
        <taxon>Neoptera</taxon>
        <taxon>Endopterygota</taxon>
        <taxon>Lepidoptera</taxon>
        <taxon>Glossata</taxon>
        <taxon>Ditrysia</taxon>
        <taxon>Tortricoidea</taxon>
        <taxon>Tortricidae</taxon>
        <taxon>Tortricinae</taxon>
        <taxon>Choristoneura</taxon>
    </lineage>
</organism>
<accession>A0ACC0JNR5</accession>
<evidence type="ECO:0000313" key="2">
    <source>
        <dbReference type="Proteomes" id="UP001064048"/>
    </source>
</evidence>
<gene>
    <name evidence="1" type="ORF">MSG28_011548</name>
</gene>
<name>A0ACC0JNR5_CHOFU</name>
<sequence length="300" mass="33850">MDDETADSGSENESDPERPDIDNPPPASTHLDSNLEDDLTSRQEEIVALKPRKLRDQEAKPTTSKMPPKRRKMSDQEAKPTTSKMPPKRRKMSDQDAKPTTSKMPPKRRKLSDQEAKPTTSKMPPKRRKMSDQEAKPTTSKMPDKLIVKCSKSDTADETPVENVVLPEKAEKIVNMNKLKEKQNLVLEEALSSESVQQAKAQIEAEVEINRDSIKLEVDDQYGLDVELGENELGGYTGCLHETLDEQPFDYIIQQEDFNEDDPLASGPIKVALNTGHEQVVTVKDDSKCTKRRSKRNKRV</sequence>
<dbReference type="Proteomes" id="UP001064048">
    <property type="component" value="Chromosome 19"/>
</dbReference>
<reference evidence="1 2" key="1">
    <citation type="journal article" date="2022" name="Genome Biol. Evol.">
        <title>The Spruce Budworm Genome: Reconstructing the Evolutionary History of Antifreeze Proteins.</title>
        <authorList>
            <person name="Beliveau C."/>
            <person name="Gagne P."/>
            <person name="Picq S."/>
            <person name="Vernygora O."/>
            <person name="Keeling C.I."/>
            <person name="Pinkney K."/>
            <person name="Doucet D."/>
            <person name="Wen F."/>
            <person name="Johnston J.S."/>
            <person name="Maaroufi H."/>
            <person name="Boyle B."/>
            <person name="Laroche J."/>
            <person name="Dewar K."/>
            <person name="Juretic N."/>
            <person name="Blackburn G."/>
            <person name="Nisole A."/>
            <person name="Brunet B."/>
            <person name="Brandao M."/>
            <person name="Lumley L."/>
            <person name="Duan J."/>
            <person name="Quan G."/>
            <person name="Lucarotti C.J."/>
            <person name="Roe A.D."/>
            <person name="Sperling F.A.H."/>
            <person name="Levesque R.C."/>
            <person name="Cusson M."/>
        </authorList>
    </citation>
    <scope>NUCLEOTIDE SEQUENCE [LARGE SCALE GENOMIC DNA]</scope>
    <source>
        <strain evidence="1">Glfc:IPQL:Cfum</strain>
    </source>
</reference>
<protein>
    <submittedName>
        <fullName evidence="1">Uncharacterized protein</fullName>
    </submittedName>
</protein>